<dbReference type="EMBL" id="HBUF01682666">
    <property type="protein sequence ID" value="CAG6792657.1"/>
    <property type="molecule type" value="Transcribed_RNA"/>
</dbReference>
<proteinExistence type="predicted"/>
<organism evidence="1">
    <name type="scientific">Cacopsylla melanoneura</name>
    <dbReference type="NCBI Taxonomy" id="428564"/>
    <lineage>
        <taxon>Eukaryota</taxon>
        <taxon>Metazoa</taxon>
        <taxon>Ecdysozoa</taxon>
        <taxon>Arthropoda</taxon>
        <taxon>Hexapoda</taxon>
        <taxon>Insecta</taxon>
        <taxon>Pterygota</taxon>
        <taxon>Neoptera</taxon>
        <taxon>Paraneoptera</taxon>
        <taxon>Hemiptera</taxon>
        <taxon>Sternorrhyncha</taxon>
        <taxon>Psylloidea</taxon>
        <taxon>Psyllidae</taxon>
        <taxon>Psyllinae</taxon>
        <taxon>Cacopsylla</taxon>
    </lineage>
</organism>
<protein>
    <submittedName>
        <fullName evidence="1">Uncharacterized protein</fullName>
    </submittedName>
</protein>
<name>A0A8D9FJP4_9HEMI</name>
<dbReference type="AlphaFoldDB" id="A0A8D9FJP4"/>
<reference evidence="1" key="1">
    <citation type="submission" date="2021-05" db="EMBL/GenBank/DDBJ databases">
        <authorList>
            <person name="Alioto T."/>
            <person name="Alioto T."/>
            <person name="Gomez Garrido J."/>
        </authorList>
    </citation>
    <scope>NUCLEOTIDE SEQUENCE</scope>
</reference>
<sequence>MKMSANNGFRLDNDFCQVVLCVKKREGNLPIGGGGGELEETRDEVLEVLRGMGFPFHFGDAMRGMQGREEGMCSTREKAVVKKRGKKLEVKFCGSDVMANCCGEVE</sequence>
<evidence type="ECO:0000313" key="1">
    <source>
        <dbReference type="EMBL" id="CAG6792657.1"/>
    </source>
</evidence>
<accession>A0A8D9FJP4</accession>